<dbReference type="Pfam" id="PF13193">
    <property type="entry name" value="AMP-binding_C"/>
    <property type="match status" value="1"/>
</dbReference>
<proteinExistence type="inferred from homology"/>
<protein>
    <submittedName>
        <fullName evidence="5">Long-chain-fatty-acid--CoA ligase</fullName>
        <ecNumber evidence="5">6.2.1.3</ecNumber>
    </submittedName>
</protein>
<evidence type="ECO:0000259" key="4">
    <source>
        <dbReference type="Pfam" id="PF13193"/>
    </source>
</evidence>
<dbReference type="OrthoDB" id="9803968at2"/>
<dbReference type="GO" id="GO:0004467">
    <property type="term" value="F:long-chain fatty acid-CoA ligase activity"/>
    <property type="evidence" value="ECO:0007669"/>
    <property type="project" value="UniProtKB-EC"/>
</dbReference>
<organism evidence="5 6">
    <name type="scientific">Falsiruegeria mediterranea M17</name>
    <dbReference type="NCBI Taxonomy" id="1200281"/>
    <lineage>
        <taxon>Bacteria</taxon>
        <taxon>Pseudomonadati</taxon>
        <taxon>Pseudomonadota</taxon>
        <taxon>Alphaproteobacteria</taxon>
        <taxon>Rhodobacterales</taxon>
        <taxon>Roseobacteraceae</taxon>
        <taxon>Falsiruegeria</taxon>
    </lineage>
</organism>
<keyword evidence="6" id="KW-1185">Reference proteome</keyword>
<feature type="domain" description="AMP-binding enzyme C-terminal" evidence="4">
    <location>
        <begin position="417"/>
        <end position="488"/>
    </location>
</feature>
<dbReference type="InterPro" id="IPR020459">
    <property type="entry name" value="AMP-binding"/>
</dbReference>
<dbReference type="PRINTS" id="PR00154">
    <property type="entry name" value="AMPBINDING"/>
</dbReference>
<sequence length="500" mass="54264">MNIGHWLHRQAQVGGDRPALFLGSEQVATYAGFHNSAARLAGWLLAQGVSPGDRVALFMKNCPDYLITLFAIWYAGAAAVPINAKLHGREAAFVIDNAEAGLAFTSPGLTEGLGEAGTKARLIDVTSPIFAEALKVDPLPQPAIRAPDDLAWLFYTSGTTGKPKGVMITHRMLIGVSLAYFTDVDTASKDDSILYAAPMSHGAGLYAMLHVLVGARHVCPVSGGFDEREIFELARLFDRVQMFAAPTMVKRMTDVARATGESGRGLRTVVYAGGPMYVADITAAVEHFGPIFVQIYGQGECPMGITALPRHDVADRSHPRWRERLASVGRAQSTVEVRVGDAQGNPLPLGDVGEIMVRGDVVMPGYWQNDEANAKTLLDGWLMTGDMGFMDADGYVTLQDRSKDLIITGGSNVYPREVEEVLLTHPKVQEVSVVGRPHPDWGEEVVAFVVGEADAGELDELCIDSIARFKRPKDYICLTELPKNNYGKVLKTELRRRLSG</sequence>
<reference evidence="6" key="1">
    <citation type="submission" date="2018-03" db="EMBL/GenBank/DDBJ databases">
        <authorList>
            <person name="Rodrigo-Torres L."/>
            <person name="Arahal R. D."/>
            <person name="Lucena T."/>
        </authorList>
    </citation>
    <scope>NUCLEOTIDE SEQUENCE [LARGE SCALE GENOMIC DNA]</scope>
    <source>
        <strain evidence="6">CECT 7615</strain>
    </source>
</reference>
<evidence type="ECO:0000256" key="1">
    <source>
        <dbReference type="ARBA" id="ARBA00006432"/>
    </source>
</evidence>
<evidence type="ECO:0000313" key="5">
    <source>
        <dbReference type="EMBL" id="SPJ28462.1"/>
    </source>
</evidence>
<evidence type="ECO:0000256" key="2">
    <source>
        <dbReference type="ARBA" id="ARBA00022598"/>
    </source>
</evidence>
<dbReference type="RefSeq" id="WP_108786900.1">
    <property type="nucleotide sequence ID" value="NZ_ONZG01000004.1"/>
</dbReference>
<dbReference type="PANTHER" id="PTHR43201:SF5">
    <property type="entry name" value="MEDIUM-CHAIN ACYL-COA LIGASE ACSF2, MITOCHONDRIAL"/>
    <property type="match status" value="1"/>
</dbReference>
<dbReference type="InterPro" id="IPR042099">
    <property type="entry name" value="ANL_N_sf"/>
</dbReference>
<dbReference type="Gene3D" id="3.40.50.12780">
    <property type="entry name" value="N-terminal domain of ligase-like"/>
    <property type="match status" value="1"/>
</dbReference>
<keyword evidence="2 5" id="KW-0436">Ligase</keyword>
<accession>A0A2R8C7T0</accession>
<feature type="domain" description="AMP-dependent synthetase/ligase" evidence="3">
    <location>
        <begin position="8"/>
        <end position="367"/>
    </location>
</feature>
<dbReference type="PROSITE" id="PS00455">
    <property type="entry name" value="AMP_BINDING"/>
    <property type="match status" value="1"/>
</dbReference>
<name>A0A2R8C7T0_9RHOB</name>
<dbReference type="InterPro" id="IPR000873">
    <property type="entry name" value="AMP-dep_synth/lig_dom"/>
</dbReference>
<evidence type="ECO:0000313" key="6">
    <source>
        <dbReference type="Proteomes" id="UP000244898"/>
    </source>
</evidence>
<dbReference type="PANTHER" id="PTHR43201">
    <property type="entry name" value="ACYL-COA SYNTHETASE"/>
    <property type="match status" value="1"/>
</dbReference>
<dbReference type="GO" id="GO:0031956">
    <property type="term" value="F:medium-chain fatty acid-CoA ligase activity"/>
    <property type="evidence" value="ECO:0007669"/>
    <property type="project" value="TreeGrafter"/>
</dbReference>
<dbReference type="Proteomes" id="UP000244898">
    <property type="component" value="Unassembled WGS sequence"/>
</dbReference>
<dbReference type="SUPFAM" id="SSF56801">
    <property type="entry name" value="Acetyl-CoA synthetase-like"/>
    <property type="match status" value="1"/>
</dbReference>
<dbReference type="InterPro" id="IPR045851">
    <property type="entry name" value="AMP-bd_C_sf"/>
</dbReference>
<dbReference type="EC" id="6.2.1.3" evidence="5"/>
<evidence type="ECO:0000259" key="3">
    <source>
        <dbReference type="Pfam" id="PF00501"/>
    </source>
</evidence>
<dbReference type="InterPro" id="IPR025110">
    <property type="entry name" value="AMP-bd_C"/>
</dbReference>
<dbReference type="AlphaFoldDB" id="A0A2R8C7T0"/>
<dbReference type="EMBL" id="ONZG01000004">
    <property type="protein sequence ID" value="SPJ28462.1"/>
    <property type="molecule type" value="Genomic_DNA"/>
</dbReference>
<dbReference type="InterPro" id="IPR020845">
    <property type="entry name" value="AMP-binding_CS"/>
</dbReference>
<gene>
    <name evidence="5" type="primary">lcfB_3</name>
    <name evidence="5" type="ORF">TRM7615_01961</name>
</gene>
<comment type="similarity">
    <text evidence="1">Belongs to the ATP-dependent AMP-binding enzyme family.</text>
</comment>
<dbReference type="Pfam" id="PF00501">
    <property type="entry name" value="AMP-binding"/>
    <property type="match status" value="1"/>
</dbReference>
<dbReference type="Gene3D" id="3.30.300.30">
    <property type="match status" value="1"/>
</dbReference>